<dbReference type="EMBL" id="KP795523">
    <property type="protein sequence ID" value="AKN37171.1"/>
    <property type="molecule type" value="Genomic_DNA"/>
</dbReference>
<reference evidence="3" key="1">
    <citation type="journal article" date="2015" name="MBio">
        <title>Eco-Evolutionary Dynamics of Episomes among Ecologically Cohesive Bacterial Populations.</title>
        <authorList>
            <person name="Xue H."/>
            <person name="Cordero O.X."/>
            <person name="Camas F.M."/>
            <person name="Trimble W."/>
            <person name="Meyer F."/>
            <person name="Guglielmini J."/>
            <person name="Rocha E.P."/>
            <person name="Polz M.F."/>
        </authorList>
    </citation>
    <scope>NUCLEOTIDE SEQUENCE</scope>
    <source>
        <strain evidence="3">FF_146</strain>
    </source>
</reference>
<sequence length="409" mass="46905">MDHRANVLTRLGKMIKAKIKAFKKWLRMPTHRKYSVLLNPSSQGLFWFLTFCLAAYASVFSAEIKDVNWPDSWSEAKQLPINWHTVIFGVGATLAAIFVSFSVWVKTKREDFLFAVVQTSPPAGFWKRHHQATLRANENATSVEIWVADGDIQEYQQAVRVVLDDLLNLVMEWDESNLARKVDYRANIMRVVHFKNEPDFKINSGLDRFLHKPEQEHYSGVILLEDNTYSTTTKTAQPDPDPDIKPILFPFTNKDEENEHMFHTNLRGAPYAVASGSHCYVEDVEEIVEHYTKHAEPFSAKIKAKLEEYYYKKDYPAHSILSIPLYGTDKKGEEVVRYVLNLYRNQPGMLYKGEKAKEFFYVATGLTSKLEIMLAAIHDTNSEDEVLPETPSDGKDNTQTLTAKVEETA</sequence>
<keyword evidence="2" id="KW-0812">Transmembrane</keyword>
<name>A0A0H3ZUF6_9VIBR</name>
<organism evidence="3">
    <name type="scientific">Vibrio genomosp. F6</name>
    <dbReference type="NCBI Taxonomy" id="723172"/>
    <lineage>
        <taxon>Bacteria</taxon>
        <taxon>Pseudomonadati</taxon>
        <taxon>Pseudomonadota</taxon>
        <taxon>Gammaproteobacteria</taxon>
        <taxon>Vibrionales</taxon>
        <taxon>Vibrionaceae</taxon>
        <taxon>Vibrio</taxon>
    </lineage>
</organism>
<dbReference type="AlphaFoldDB" id="A0A0H3ZUF6"/>
<accession>A0A0H3ZUF6</accession>
<feature type="region of interest" description="Disordered" evidence="1">
    <location>
        <begin position="383"/>
        <end position="409"/>
    </location>
</feature>
<evidence type="ECO:0000256" key="2">
    <source>
        <dbReference type="SAM" id="Phobius"/>
    </source>
</evidence>
<proteinExistence type="predicted"/>
<keyword evidence="2" id="KW-0472">Membrane</keyword>
<evidence type="ECO:0000256" key="1">
    <source>
        <dbReference type="SAM" id="MobiDB-lite"/>
    </source>
</evidence>
<protein>
    <submittedName>
        <fullName evidence="3">Uncharacterized protein</fullName>
    </submittedName>
</protein>
<evidence type="ECO:0000313" key="3">
    <source>
        <dbReference type="EMBL" id="AKN37171.1"/>
    </source>
</evidence>
<feature type="transmembrane region" description="Helical" evidence="2">
    <location>
        <begin position="85"/>
        <end position="105"/>
    </location>
</feature>
<keyword evidence="2" id="KW-1133">Transmembrane helix</keyword>